<dbReference type="SMART" id="SM00432">
    <property type="entry name" value="MADS"/>
    <property type="match status" value="1"/>
</dbReference>
<dbReference type="OrthoDB" id="1933443at2759"/>
<organism evidence="7 8">
    <name type="scientific">Zea mays</name>
    <name type="common">Maize</name>
    <dbReference type="NCBI Taxonomy" id="4577"/>
    <lineage>
        <taxon>Eukaryota</taxon>
        <taxon>Viridiplantae</taxon>
        <taxon>Streptophyta</taxon>
        <taxon>Embryophyta</taxon>
        <taxon>Tracheophyta</taxon>
        <taxon>Spermatophyta</taxon>
        <taxon>Magnoliopsida</taxon>
        <taxon>Liliopsida</taxon>
        <taxon>Poales</taxon>
        <taxon>Poaceae</taxon>
        <taxon>PACMAD clade</taxon>
        <taxon>Panicoideae</taxon>
        <taxon>Andropogonodae</taxon>
        <taxon>Andropogoneae</taxon>
        <taxon>Tripsacinae</taxon>
        <taxon>Zea</taxon>
    </lineage>
</organism>
<dbReference type="InterPro" id="IPR036879">
    <property type="entry name" value="TF_MADSbox_sf"/>
</dbReference>
<gene>
    <name evidence="7" type="primary">LOC118476907</name>
</gene>
<evidence type="ECO:0000313" key="7">
    <source>
        <dbReference type="EnsemblPlants" id="Zm00001eb176500_P001"/>
    </source>
</evidence>
<name>A0A804NPQ2_MAIZE</name>
<dbReference type="EnsemblPlants" id="Zm00001eb176500_T001">
    <property type="protein sequence ID" value="Zm00001eb176500_P001"/>
    <property type="gene ID" value="Zm00001eb176500"/>
</dbReference>
<reference evidence="8" key="1">
    <citation type="journal article" date="2009" name="Science">
        <title>The B73 maize genome: complexity, diversity, and dynamics.</title>
        <authorList>
            <person name="Schnable P.S."/>
            <person name="Ware D."/>
            <person name="Fulton R.S."/>
            <person name="Stein J.C."/>
            <person name="Wei F."/>
            <person name="Pasternak S."/>
            <person name="Liang C."/>
            <person name="Zhang J."/>
            <person name="Fulton L."/>
            <person name="Graves T.A."/>
            <person name="Minx P."/>
            <person name="Reily A.D."/>
            <person name="Courtney L."/>
            <person name="Kruchowski S.S."/>
            <person name="Tomlinson C."/>
            <person name="Strong C."/>
            <person name="Delehaunty K."/>
            <person name="Fronick C."/>
            <person name="Courtney B."/>
            <person name="Rock S.M."/>
            <person name="Belter E."/>
            <person name="Du F."/>
            <person name="Kim K."/>
            <person name="Abbott R.M."/>
            <person name="Cotton M."/>
            <person name="Levy A."/>
            <person name="Marchetto P."/>
            <person name="Ochoa K."/>
            <person name="Jackson S.M."/>
            <person name="Gillam B."/>
            <person name="Chen W."/>
            <person name="Yan L."/>
            <person name="Higginbotham J."/>
            <person name="Cardenas M."/>
            <person name="Waligorski J."/>
            <person name="Applebaum E."/>
            <person name="Phelps L."/>
            <person name="Falcone J."/>
            <person name="Kanchi K."/>
            <person name="Thane T."/>
            <person name="Scimone A."/>
            <person name="Thane N."/>
            <person name="Henke J."/>
            <person name="Wang T."/>
            <person name="Ruppert J."/>
            <person name="Shah N."/>
            <person name="Rotter K."/>
            <person name="Hodges J."/>
            <person name="Ingenthron E."/>
            <person name="Cordes M."/>
            <person name="Kohlberg S."/>
            <person name="Sgro J."/>
            <person name="Delgado B."/>
            <person name="Mead K."/>
            <person name="Chinwalla A."/>
            <person name="Leonard S."/>
            <person name="Crouse K."/>
            <person name="Collura K."/>
            <person name="Kudrna D."/>
            <person name="Currie J."/>
            <person name="He R."/>
            <person name="Angelova A."/>
            <person name="Rajasekar S."/>
            <person name="Mueller T."/>
            <person name="Lomeli R."/>
            <person name="Scara G."/>
            <person name="Ko A."/>
            <person name="Delaney K."/>
            <person name="Wissotski M."/>
            <person name="Lopez G."/>
            <person name="Campos D."/>
            <person name="Braidotti M."/>
            <person name="Ashley E."/>
            <person name="Golser W."/>
            <person name="Kim H."/>
            <person name="Lee S."/>
            <person name="Lin J."/>
            <person name="Dujmic Z."/>
            <person name="Kim W."/>
            <person name="Talag J."/>
            <person name="Zuccolo A."/>
            <person name="Fan C."/>
            <person name="Sebastian A."/>
            <person name="Kramer M."/>
            <person name="Spiegel L."/>
            <person name="Nascimento L."/>
            <person name="Zutavern T."/>
            <person name="Miller B."/>
            <person name="Ambroise C."/>
            <person name="Muller S."/>
            <person name="Spooner W."/>
            <person name="Narechania A."/>
            <person name="Ren L."/>
            <person name="Wei S."/>
            <person name="Kumari S."/>
            <person name="Faga B."/>
            <person name="Levy M.J."/>
            <person name="McMahan L."/>
            <person name="Van Buren P."/>
            <person name="Vaughn M.W."/>
            <person name="Ying K."/>
            <person name="Yeh C.-T."/>
            <person name="Emrich S.J."/>
            <person name="Jia Y."/>
            <person name="Kalyanaraman A."/>
            <person name="Hsia A.-P."/>
            <person name="Barbazuk W.B."/>
            <person name="Baucom R.S."/>
            <person name="Brutnell T.P."/>
            <person name="Carpita N.C."/>
            <person name="Chaparro C."/>
            <person name="Chia J.-M."/>
            <person name="Deragon J.-M."/>
            <person name="Estill J.C."/>
            <person name="Fu Y."/>
            <person name="Jeddeloh J.A."/>
            <person name="Han Y."/>
            <person name="Lee H."/>
            <person name="Li P."/>
            <person name="Lisch D.R."/>
            <person name="Liu S."/>
            <person name="Liu Z."/>
            <person name="Nagel D.H."/>
            <person name="McCann M.C."/>
            <person name="SanMiguel P."/>
            <person name="Myers A.M."/>
            <person name="Nettleton D."/>
            <person name="Nguyen J."/>
            <person name="Penning B.W."/>
            <person name="Ponnala L."/>
            <person name="Schneider K.L."/>
            <person name="Schwartz D.C."/>
            <person name="Sharma A."/>
            <person name="Soderlund C."/>
            <person name="Springer N.M."/>
            <person name="Sun Q."/>
            <person name="Wang H."/>
            <person name="Waterman M."/>
            <person name="Westerman R."/>
            <person name="Wolfgruber T.K."/>
            <person name="Yang L."/>
            <person name="Yu Y."/>
            <person name="Zhang L."/>
            <person name="Zhou S."/>
            <person name="Zhu Q."/>
            <person name="Bennetzen J.L."/>
            <person name="Dawe R.K."/>
            <person name="Jiang J."/>
            <person name="Jiang N."/>
            <person name="Presting G.G."/>
            <person name="Wessler S.R."/>
            <person name="Aluru S."/>
            <person name="Martienssen R.A."/>
            <person name="Clifton S.W."/>
            <person name="McCombie W.R."/>
            <person name="Wing R.A."/>
            <person name="Wilson R.K."/>
        </authorList>
    </citation>
    <scope>NUCLEOTIDE SEQUENCE [LARGE SCALE GENOMIC DNA]</scope>
    <source>
        <strain evidence="8">cv. B73</strain>
    </source>
</reference>
<proteinExistence type="predicted"/>
<dbReference type="InterPro" id="IPR002100">
    <property type="entry name" value="TF_MADSbox"/>
</dbReference>
<dbReference type="Pfam" id="PF00319">
    <property type="entry name" value="SRF-TF"/>
    <property type="match status" value="1"/>
</dbReference>
<keyword evidence="4" id="KW-0804">Transcription</keyword>
<feature type="domain" description="MADS-box" evidence="6">
    <location>
        <begin position="2"/>
        <end position="62"/>
    </location>
</feature>
<dbReference type="AlphaFoldDB" id="A0A804NPQ2"/>
<dbReference type="GO" id="GO:0003677">
    <property type="term" value="F:DNA binding"/>
    <property type="evidence" value="ECO:0007669"/>
    <property type="project" value="UniProtKB-KW"/>
</dbReference>
<accession>A0A804NPQ2</accession>
<dbReference type="GeneID" id="118476907"/>
<keyword evidence="2" id="KW-0805">Transcription regulation</keyword>
<dbReference type="KEGG" id="zma:118476907"/>
<dbReference type="InParanoid" id="A0A804NPQ2"/>
<dbReference type="PROSITE" id="PS50066">
    <property type="entry name" value="MADS_BOX_2"/>
    <property type="match status" value="1"/>
</dbReference>
<dbReference type="GO" id="GO:0005634">
    <property type="term" value="C:nucleus"/>
    <property type="evidence" value="ECO:0007669"/>
    <property type="project" value="UniProtKB-SubCell"/>
</dbReference>
<comment type="subcellular location">
    <subcellularLocation>
        <location evidence="1">Nucleus</location>
    </subcellularLocation>
</comment>
<keyword evidence="8" id="KW-1185">Reference proteome</keyword>
<evidence type="ECO:0000256" key="1">
    <source>
        <dbReference type="ARBA" id="ARBA00004123"/>
    </source>
</evidence>
<dbReference type="PRINTS" id="PR00404">
    <property type="entry name" value="MADSDOMAIN"/>
</dbReference>
<evidence type="ECO:0000256" key="4">
    <source>
        <dbReference type="ARBA" id="ARBA00023163"/>
    </source>
</evidence>
<evidence type="ECO:0000256" key="2">
    <source>
        <dbReference type="ARBA" id="ARBA00023015"/>
    </source>
</evidence>
<evidence type="ECO:0000256" key="3">
    <source>
        <dbReference type="ARBA" id="ARBA00023125"/>
    </source>
</evidence>
<dbReference type="SUPFAM" id="SSF55455">
    <property type="entry name" value="SRF-like"/>
    <property type="match status" value="1"/>
</dbReference>
<protein>
    <recommendedName>
        <fullName evidence="6">MADS-box domain-containing protein</fullName>
    </recommendedName>
</protein>
<reference evidence="7" key="3">
    <citation type="submission" date="2021-05" db="UniProtKB">
        <authorList>
            <consortium name="EnsemblPlants"/>
        </authorList>
    </citation>
    <scope>IDENTIFICATION</scope>
    <source>
        <strain evidence="7">cv. B73</strain>
    </source>
</reference>
<evidence type="ECO:0000256" key="5">
    <source>
        <dbReference type="ARBA" id="ARBA00023242"/>
    </source>
</evidence>
<dbReference type="RefSeq" id="XP_035823167.1">
    <property type="nucleotide sequence ID" value="XM_035967274.1"/>
</dbReference>
<dbReference type="Gene3D" id="3.40.1810.10">
    <property type="entry name" value="Transcription factor, MADS-box"/>
    <property type="match status" value="1"/>
</dbReference>
<evidence type="ECO:0000313" key="8">
    <source>
        <dbReference type="Proteomes" id="UP000007305"/>
    </source>
</evidence>
<reference evidence="7" key="2">
    <citation type="submission" date="2019-07" db="EMBL/GenBank/DDBJ databases">
        <authorList>
            <person name="Seetharam A."/>
            <person name="Woodhouse M."/>
            <person name="Cannon E."/>
        </authorList>
    </citation>
    <scope>NUCLEOTIDE SEQUENCE [LARGE SCALE GENOMIC DNA]</scope>
    <source>
        <strain evidence="7">cv. B73</strain>
    </source>
</reference>
<dbReference type="InterPro" id="IPR050142">
    <property type="entry name" value="MADS-box/MEF2_TF"/>
</dbReference>
<dbReference type="GO" id="GO:0046983">
    <property type="term" value="F:protein dimerization activity"/>
    <property type="evidence" value="ECO:0007669"/>
    <property type="project" value="InterPro"/>
</dbReference>
<evidence type="ECO:0000259" key="6">
    <source>
        <dbReference type="PROSITE" id="PS50066"/>
    </source>
</evidence>
<dbReference type="Proteomes" id="UP000007305">
    <property type="component" value="Chromosome 4"/>
</dbReference>
<keyword evidence="5" id="KW-0539">Nucleus</keyword>
<dbReference type="Gramene" id="Zm00001eb176500_T001">
    <property type="protein sequence ID" value="Zm00001eb176500_P001"/>
    <property type="gene ID" value="Zm00001eb176500"/>
</dbReference>
<sequence>MTCRGRVELRQIEDRVGWQVRFSKRCSGIFKKAFEFSLLCDVEVALIVFSPTGKLCERHHASLVLASLPRSLMYPSIVSSSLWPWAPSSPSFSLSSAHATLPEPRCRLPTACRCPLHVLVAPVNPALVIVIDNALAGGLAQPSPSCRAASTLLASSLHHA</sequence>
<dbReference type="PANTHER" id="PTHR48019">
    <property type="entry name" value="SERUM RESPONSE FACTOR HOMOLOG"/>
    <property type="match status" value="1"/>
</dbReference>
<keyword evidence="3" id="KW-0238">DNA-binding</keyword>